<dbReference type="GO" id="GO:0003924">
    <property type="term" value="F:GTPase activity"/>
    <property type="evidence" value="ECO:0007669"/>
    <property type="project" value="InterPro"/>
</dbReference>
<dbReference type="SMART" id="SM00889">
    <property type="entry name" value="EFG_IV"/>
    <property type="match status" value="1"/>
</dbReference>
<dbReference type="KEGG" id="lhg:JMUB5056_0424"/>
<gene>
    <name evidence="4" type="ORF">JMUB5056_0424</name>
</gene>
<dbReference type="Gene3D" id="3.30.230.10">
    <property type="match status" value="1"/>
</dbReference>
<proteinExistence type="predicted"/>
<dbReference type="FunFam" id="3.30.70.240:FF:000001">
    <property type="entry name" value="Elongation factor G"/>
    <property type="match status" value="1"/>
</dbReference>
<sequence length="665" mass="74069">MRIYDSSNIRNIGILGHSGSGKSNMVEGLEFTAGLASRITGSENDTKITSSLSLHAIEYQGTKYNFVDIPGYSDFFGEVESGLAAVDGAIIIVDGTTDLTVGTETALELTDSRNIPRFIFVNKIDNEKADYEKILSQLREKYGKRIAPFHVAWGKGDGFRGHINVVDMFAREFDKGKNECKTVDMPADMDNQINPIREMLLEAVAETDEELMDKYFNGIEFTTAEIHRGLRQGVLDCSVIPVICGSTLKNIGLHTAFDIVKDFLPSPSDNQKIQPEKNEFVCQIFKTTIDSFLGKVSYAKIYSGEIKQDSEVFNINKKTKEKIGKINTFVTNKMEEIQKGIAGDIVVFSKFNSTGTSDTLSASEKETSLKDITFPKPQLFVAIEPLNKNDDEKMSLGLNRLMEEDPAFRWHRNLETNQTILGVQGELHCATVIEKLKAKFGITIKTVELKVPYRETIKGTSDVQGKHKKQSGGHGQYGDVLIKFSHIDDEDFVFEETITGGSVPKSYIPAVEKGLRESLKEGVLAGYPVTNIKAVLYDGSYHDVDSSELAFKIAANLAFKKGMLEAKPILLEPIMELTIIVPEEYIGDIIGDINKKRGKVMGMEAHKGTKQKITAEAPMSETFKYANELKAITQGRGYFEMKLIRYEELIGDLAQKVIESRKNRN</sequence>
<dbReference type="SUPFAM" id="SSF54980">
    <property type="entry name" value="EF-G C-terminal domain-like"/>
    <property type="match status" value="2"/>
</dbReference>
<dbReference type="InterPro" id="IPR053905">
    <property type="entry name" value="EF-G-like_DII"/>
</dbReference>
<evidence type="ECO:0000313" key="5">
    <source>
        <dbReference type="Proteomes" id="UP000321561"/>
    </source>
</evidence>
<dbReference type="GO" id="GO:0005525">
    <property type="term" value="F:GTP binding"/>
    <property type="evidence" value="ECO:0007669"/>
    <property type="project" value="UniProtKB-KW"/>
</dbReference>
<dbReference type="InterPro" id="IPR005517">
    <property type="entry name" value="Transl_elong_EFG/EF2_IV"/>
</dbReference>
<dbReference type="CDD" id="cd03713">
    <property type="entry name" value="EFG_mtEFG_C"/>
    <property type="match status" value="1"/>
</dbReference>
<dbReference type="FunFam" id="3.30.230.10:FF:000003">
    <property type="entry name" value="Elongation factor G"/>
    <property type="match status" value="1"/>
</dbReference>
<dbReference type="NCBIfam" id="TIGR00231">
    <property type="entry name" value="small_GTP"/>
    <property type="match status" value="1"/>
</dbReference>
<name>A0A510L4C7_9FUSO</name>
<dbReference type="InterPro" id="IPR047872">
    <property type="entry name" value="EFG_IV"/>
</dbReference>
<dbReference type="InterPro" id="IPR009022">
    <property type="entry name" value="EFG_III"/>
</dbReference>
<evidence type="ECO:0000256" key="2">
    <source>
        <dbReference type="ARBA" id="ARBA00023134"/>
    </source>
</evidence>
<protein>
    <submittedName>
        <fullName evidence="4">Elongation factor G</fullName>
    </submittedName>
</protein>
<dbReference type="Pfam" id="PF22042">
    <property type="entry name" value="EF-G_D2"/>
    <property type="match status" value="1"/>
</dbReference>
<reference evidence="4 5" key="1">
    <citation type="submission" date="2019-07" db="EMBL/GenBank/DDBJ databases">
        <title>Complete Genome Sequence of Leptotrichia hongkongensis Strain JMUB5056.</title>
        <authorList>
            <person name="Watanabe S."/>
            <person name="Cui L."/>
        </authorList>
    </citation>
    <scope>NUCLEOTIDE SEQUENCE [LARGE SCALE GENOMIC DNA]</scope>
    <source>
        <strain evidence="4 5">JMUB5056</strain>
    </source>
</reference>
<dbReference type="Pfam" id="PF00679">
    <property type="entry name" value="EFG_C"/>
    <property type="match status" value="1"/>
</dbReference>
<dbReference type="PROSITE" id="PS51722">
    <property type="entry name" value="G_TR_2"/>
    <property type="match status" value="1"/>
</dbReference>
<dbReference type="CDD" id="cd16262">
    <property type="entry name" value="EFG_III"/>
    <property type="match status" value="1"/>
</dbReference>
<dbReference type="Gene3D" id="3.40.50.300">
    <property type="entry name" value="P-loop containing nucleotide triphosphate hydrolases"/>
    <property type="match status" value="1"/>
</dbReference>
<dbReference type="GO" id="GO:0032790">
    <property type="term" value="P:ribosome disassembly"/>
    <property type="evidence" value="ECO:0007669"/>
    <property type="project" value="TreeGrafter"/>
</dbReference>
<evidence type="ECO:0000259" key="3">
    <source>
        <dbReference type="PROSITE" id="PS51722"/>
    </source>
</evidence>
<dbReference type="SMART" id="SM00838">
    <property type="entry name" value="EFG_C"/>
    <property type="match status" value="1"/>
</dbReference>
<feature type="domain" description="Tr-type G" evidence="3">
    <location>
        <begin position="7"/>
        <end position="268"/>
    </location>
</feature>
<dbReference type="Proteomes" id="UP000321561">
    <property type="component" value="Chromosome"/>
</dbReference>
<evidence type="ECO:0000256" key="1">
    <source>
        <dbReference type="ARBA" id="ARBA00022741"/>
    </source>
</evidence>
<dbReference type="Gene3D" id="3.30.70.870">
    <property type="entry name" value="Elongation Factor G (Translational Gtpase), domain 3"/>
    <property type="match status" value="1"/>
</dbReference>
<keyword evidence="1" id="KW-0547">Nucleotide-binding</keyword>
<dbReference type="OrthoDB" id="9804431at2"/>
<keyword evidence="4" id="KW-0648">Protein biosynthesis</keyword>
<dbReference type="Pfam" id="PF00009">
    <property type="entry name" value="GTP_EFTU"/>
    <property type="match status" value="1"/>
</dbReference>
<keyword evidence="2" id="KW-0342">GTP-binding</keyword>
<dbReference type="InterPro" id="IPR041095">
    <property type="entry name" value="EFG_II"/>
</dbReference>
<dbReference type="InterPro" id="IPR000795">
    <property type="entry name" value="T_Tr_GTP-bd_dom"/>
</dbReference>
<dbReference type="SUPFAM" id="SSF52540">
    <property type="entry name" value="P-loop containing nucleoside triphosphate hydrolases"/>
    <property type="match status" value="1"/>
</dbReference>
<dbReference type="InterPro" id="IPR005225">
    <property type="entry name" value="Small_GTP-bd"/>
</dbReference>
<dbReference type="InterPro" id="IPR027417">
    <property type="entry name" value="P-loop_NTPase"/>
</dbReference>
<keyword evidence="4" id="KW-0251">Elongation factor</keyword>
<dbReference type="PANTHER" id="PTHR43261">
    <property type="entry name" value="TRANSLATION ELONGATION FACTOR G-RELATED"/>
    <property type="match status" value="1"/>
</dbReference>
<dbReference type="PRINTS" id="PR00315">
    <property type="entry name" value="ELONGATNFCT"/>
</dbReference>
<dbReference type="Gene3D" id="3.30.70.240">
    <property type="match status" value="1"/>
</dbReference>
<evidence type="ECO:0000313" key="4">
    <source>
        <dbReference type="EMBL" id="BBM58842.1"/>
    </source>
</evidence>
<dbReference type="InterPro" id="IPR000640">
    <property type="entry name" value="EFG_V-like"/>
</dbReference>
<dbReference type="RefSeq" id="WP_147004967.1">
    <property type="nucleotide sequence ID" value="NZ_AP019846.1"/>
</dbReference>
<dbReference type="SUPFAM" id="SSF50447">
    <property type="entry name" value="Translation proteins"/>
    <property type="match status" value="1"/>
</dbReference>
<dbReference type="AlphaFoldDB" id="A0A510L4C7"/>
<dbReference type="GO" id="GO:0003746">
    <property type="term" value="F:translation elongation factor activity"/>
    <property type="evidence" value="ECO:0007669"/>
    <property type="project" value="UniProtKB-KW"/>
</dbReference>
<dbReference type="InterPro" id="IPR035647">
    <property type="entry name" value="EFG_III/V"/>
</dbReference>
<organism evidence="4 5">
    <name type="scientific">Leptotrichia hongkongensis</name>
    <dbReference type="NCBI Taxonomy" id="554406"/>
    <lineage>
        <taxon>Bacteria</taxon>
        <taxon>Fusobacteriati</taxon>
        <taxon>Fusobacteriota</taxon>
        <taxon>Fusobacteriia</taxon>
        <taxon>Fusobacteriales</taxon>
        <taxon>Leptotrichiaceae</taxon>
        <taxon>Leptotrichia</taxon>
    </lineage>
</organism>
<dbReference type="Gene3D" id="2.40.30.10">
    <property type="entry name" value="Translation factors"/>
    <property type="match status" value="1"/>
</dbReference>
<dbReference type="NCBIfam" id="NF009381">
    <property type="entry name" value="PRK12740.1-5"/>
    <property type="match status" value="1"/>
</dbReference>
<dbReference type="Pfam" id="PF14492">
    <property type="entry name" value="EFG_III"/>
    <property type="match status" value="1"/>
</dbReference>
<dbReference type="SUPFAM" id="SSF54211">
    <property type="entry name" value="Ribosomal protein S5 domain 2-like"/>
    <property type="match status" value="1"/>
</dbReference>
<dbReference type="Pfam" id="PF03764">
    <property type="entry name" value="EFG_IV"/>
    <property type="match status" value="1"/>
</dbReference>
<dbReference type="InterPro" id="IPR020568">
    <property type="entry name" value="Ribosomal_Su5_D2-typ_SF"/>
</dbReference>
<dbReference type="InterPro" id="IPR014721">
    <property type="entry name" value="Ribsml_uS5_D2-typ_fold_subgr"/>
</dbReference>
<dbReference type="InterPro" id="IPR009000">
    <property type="entry name" value="Transl_B-barrel_sf"/>
</dbReference>
<dbReference type="EMBL" id="AP019846">
    <property type="protein sequence ID" value="BBM58842.1"/>
    <property type="molecule type" value="Genomic_DNA"/>
</dbReference>
<accession>A0A510L4C7</accession>
<dbReference type="InterPro" id="IPR035649">
    <property type="entry name" value="EFG_V"/>
</dbReference>
<dbReference type="CDD" id="cd01434">
    <property type="entry name" value="EFG_mtEFG1_IV"/>
    <property type="match status" value="1"/>
</dbReference>
<dbReference type="PANTHER" id="PTHR43261:SF6">
    <property type="entry name" value="ELONGATION FACTOR G-LIKE PROTEIN"/>
    <property type="match status" value="1"/>
</dbReference>